<dbReference type="InterPro" id="IPR055736">
    <property type="entry name" value="DUF7312"/>
</dbReference>
<gene>
    <name evidence="3" type="ORF">ACFQL7_18295</name>
</gene>
<comment type="caution">
    <text evidence="3">The sequence shown here is derived from an EMBL/GenBank/DDBJ whole genome shotgun (WGS) entry which is preliminary data.</text>
</comment>
<evidence type="ECO:0000259" key="2">
    <source>
        <dbReference type="Pfam" id="PF23994"/>
    </source>
</evidence>
<accession>A0ABD5YQK3</accession>
<dbReference type="GeneID" id="76201297"/>
<evidence type="ECO:0000256" key="1">
    <source>
        <dbReference type="SAM" id="Phobius"/>
    </source>
</evidence>
<sequence>MDDEREWRFDIDDVGTENEDEVEANGGYNDEIARLRSADPEPGSPSAENAAFVALGAIVTVTVLLLLLGVL</sequence>
<organism evidence="3 4">
    <name type="scientific">Halocatena marina</name>
    <dbReference type="NCBI Taxonomy" id="2934937"/>
    <lineage>
        <taxon>Archaea</taxon>
        <taxon>Methanobacteriati</taxon>
        <taxon>Methanobacteriota</taxon>
        <taxon>Stenosarchaea group</taxon>
        <taxon>Halobacteria</taxon>
        <taxon>Halobacteriales</taxon>
        <taxon>Natronomonadaceae</taxon>
        <taxon>Halocatena</taxon>
    </lineage>
</organism>
<dbReference type="Pfam" id="PF23994">
    <property type="entry name" value="DUF7312"/>
    <property type="match status" value="1"/>
</dbReference>
<dbReference type="RefSeq" id="WP_248909381.1">
    <property type="nucleotide sequence ID" value="NZ_CP109979.1"/>
</dbReference>
<reference evidence="3 4" key="1">
    <citation type="journal article" date="2019" name="Int. J. Syst. Evol. Microbiol.">
        <title>The Global Catalogue of Microorganisms (GCM) 10K type strain sequencing project: providing services to taxonomists for standard genome sequencing and annotation.</title>
        <authorList>
            <consortium name="The Broad Institute Genomics Platform"/>
            <consortium name="The Broad Institute Genome Sequencing Center for Infectious Disease"/>
            <person name="Wu L."/>
            <person name="Ma J."/>
        </authorList>
    </citation>
    <scope>NUCLEOTIDE SEQUENCE [LARGE SCALE GENOMIC DNA]</scope>
    <source>
        <strain evidence="3 4">RDMS1</strain>
    </source>
</reference>
<keyword evidence="4" id="KW-1185">Reference proteome</keyword>
<dbReference type="EMBL" id="JBHTAX010000001">
    <property type="protein sequence ID" value="MFC7191556.1"/>
    <property type="molecule type" value="Genomic_DNA"/>
</dbReference>
<keyword evidence="1" id="KW-0812">Transmembrane</keyword>
<dbReference type="Proteomes" id="UP001596417">
    <property type="component" value="Unassembled WGS sequence"/>
</dbReference>
<feature type="domain" description="DUF7312" evidence="2">
    <location>
        <begin position="4"/>
        <end position="66"/>
    </location>
</feature>
<evidence type="ECO:0000313" key="4">
    <source>
        <dbReference type="Proteomes" id="UP001596417"/>
    </source>
</evidence>
<evidence type="ECO:0000313" key="3">
    <source>
        <dbReference type="EMBL" id="MFC7191556.1"/>
    </source>
</evidence>
<keyword evidence="1" id="KW-0472">Membrane</keyword>
<dbReference type="AlphaFoldDB" id="A0ABD5YQK3"/>
<protein>
    <recommendedName>
        <fullName evidence="2">DUF7312 domain-containing protein</fullName>
    </recommendedName>
</protein>
<name>A0ABD5YQK3_9EURY</name>
<proteinExistence type="predicted"/>
<feature type="transmembrane region" description="Helical" evidence="1">
    <location>
        <begin position="50"/>
        <end position="70"/>
    </location>
</feature>
<keyword evidence="1" id="KW-1133">Transmembrane helix</keyword>